<proteinExistence type="predicted"/>
<gene>
    <name evidence="1" type="ORF">CARUB_v10018362mg</name>
</gene>
<organism evidence="1 2">
    <name type="scientific">Capsella rubella</name>
    <dbReference type="NCBI Taxonomy" id="81985"/>
    <lineage>
        <taxon>Eukaryota</taxon>
        <taxon>Viridiplantae</taxon>
        <taxon>Streptophyta</taxon>
        <taxon>Embryophyta</taxon>
        <taxon>Tracheophyta</taxon>
        <taxon>Spermatophyta</taxon>
        <taxon>Magnoliopsida</taxon>
        <taxon>eudicotyledons</taxon>
        <taxon>Gunneridae</taxon>
        <taxon>Pentapetalae</taxon>
        <taxon>rosids</taxon>
        <taxon>malvids</taxon>
        <taxon>Brassicales</taxon>
        <taxon>Brassicaceae</taxon>
        <taxon>Camelineae</taxon>
        <taxon>Capsella</taxon>
    </lineage>
</organism>
<sequence length="50" mass="5407">MAQKPSYCCSPLSAAPCYSGVIWSVSQSPSVVAFPRQYQVRDKLDSSSPP</sequence>
<dbReference type="Proteomes" id="UP000029121">
    <property type="component" value="Unassembled WGS sequence"/>
</dbReference>
<name>R0H707_9BRAS</name>
<evidence type="ECO:0000313" key="2">
    <source>
        <dbReference type="Proteomes" id="UP000029121"/>
    </source>
</evidence>
<dbReference type="AlphaFoldDB" id="R0H707"/>
<keyword evidence="2" id="KW-1185">Reference proteome</keyword>
<reference evidence="2" key="1">
    <citation type="journal article" date="2013" name="Nat. Genet.">
        <title>The Capsella rubella genome and the genomic consequences of rapid mating system evolution.</title>
        <authorList>
            <person name="Slotte T."/>
            <person name="Hazzouri K.M."/>
            <person name="Agren J.A."/>
            <person name="Koenig D."/>
            <person name="Maumus F."/>
            <person name="Guo Y.L."/>
            <person name="Steige K."/>
            <person name="Platts A.E."/>
            <person name="Escobar J.S."/>
            <person name="Newman L.K."/>
            <person name="Wang W."/>
            <person name="Mandakova T."/>
            <person name="Vello E."/>
            <person name="Smith L.M."/>
            <person name="Henz S.R."/>
            <person name="Steffen J."/>
            <person name="Takuno S."/>
            <person name="Brandvain Y."/>
            <person name="Coop G."/>
            <person name="Andolfatto P."/>
            <person name="Hu T.T."/>
            <person name="Blanchette M."/>
            <person name="Clark R.M."/>
            <person name="Quesneville H."/>
            <person name="Nordborg M."/>
            <person name="Gaut B.S."/>
            <person name="Lysak M.A."/>
            <person name="Jenkins J."/>
            <person name="Grimwood J."/>
            <person name="Chapman J."/>
            <person name="Prochnik S."/>
            <person name="Shu S."/>
            <person name="Rokhsar D."/>
            <person name="Schmutz J."/>
            <person name="Weigel D."/>
            <person name="Wright S.I."/>
        </authorList>
    </citation>
    <scope>NUCLEOTIDE SEQUENCE [LARGE SCALE GENOMIC DNA]</scope>
    <source>
        <strain evidence="2">cv. Monte Gargano</strain>
    </source>
</reference>
<protein>
    <submittedName>
        <fullName evidence="1">Uncharacterized protein</fullName>
    </submittedName>
</protein>
<accession>R0H707</accession>
<dbReference type="EMBL" id="KB870809">
    <property type="protein sequence ID" value="EOA25054.1"/>
    <property type="molecule type" value="Genomic_DNA"/>
</dbReference>
<evidence type="ECO:0000313" key="1">
    <source>
        <dbReference type="EMBL" id="EOA25054.1"/>
    </source>
</evidence>